<dbReference type="PANTHER" id="PTHR21461">
    <property type="entry name" value="GLYCOSYLTRANSFERASE FAMILY 92 PROTEIN"/>
    <property type="match status" value="1"/>
</dbReference>
<dbReference type="GO" id="GO:0016757">
    <property type="term" value="F:glycosyltransferase activity"/>
    <property type="evidence" value="ECO:0007669"/>
    <property type="project" value="UniProtKB-KW"/>
</dbReference>
<dbReference type="PANTHER" id="PTHR21461:SF69">
    <property type="entry name" value="GLYCOSYLTRANSFERASE FAMILY 92 PROTEIN"/>
    <property type="match status" value="1"/>
</dbReference>
<evidence type="ECO:0000313" key="5">
    <source>
        <dbReference type="Proteomes" id="UP001589920"/>
    </source>
</evidence>
<dbReference type="Pfam" id="PF13704">
    <property type="entry name" value="Glyco_tranf_2_4"/>
    <property type="match status" value="1"/>
</dbReference>
<organism evidence="4 5">
    <name type="scientific">Paracoccus panacisoli</name>
    <dbReference type="NCBI Taxonomy" id="1510163"/>
    <lineage>
        <taxon>Bacteria</taxon>
        <taxon>Pseudomonadati</taxon>
        <taxon>Pseudomonadota</taxon>
        <taxon>Alphaproteobacteria</taxon>
        <taxon>Rhodobacterales</taxon>
        <taxon>Paracoccaceae</taxon>
        <taxon>Paracoccus</taxon>
    </lineage>
</organism>
<evidence type="ECO:0000256" key="2">
    <source>
        <dbReference type="ARBA" id="ARBA00022692"/>
    </source>
</evidence>
<reference evidence="4 5" key="1">
    <citation type="submission" date="2024-09" db="EMBL/GenBank/DDBJ databases">
        <authorList>
            <person name="Sun Q."/>
            <person name="Mori K."/>
        </authorList>
    </citation>
    <scope>NUCLEOTIDE SEQUENCE [LARGE SCALE GENOMIC DNA]</scope>
    <source>
        <strain evidence="4 5">KCTC 42086</strain>
    </source>
</reference>
<proteinExistence type="predicted"/>
<keyword evidence="5" id="KW-1185">Reference proteome</keyword>
<protein>
    <submittedName>
        <fullName evidence="4">Glycosyltransferase family 2 protein</fullName>
        <ecNumber evidence="4">2.4.-.-</ecNumber>
    </submittedName>
</protein>
<keyword evidence="4" id="KW-0328">Glycosyltransferase</keyword>
<dbReference type="RefSeq" id="WP_394318230.1">
    <property type="nucleotide sequence ID" value="NZ_JBHMQU010000011.1"/>
</dbReference>
<comment type="subcellular location">
    <subcellularLocation>
        <location evidence="1">Membrane</location>
        <topology evidence="1">Single-pass membrane protein</topology>
    </subcellularLocation>
</comment>
<dbReference type="Proteomes" id="UP001589920">
    <property type="component" value="Unassembled WGS sequence"/>
</dbReference>
<evidence type="ECO:0000256" key="1">
    <source>
        <dbReference type="ARBA" id="ARBA00004167"/>
    </source>
</evidence>
<dbReference type="EC" id="2.4.-.-" evidence="4"/>
<keyword evidence="2" id="KW-0812">Transmembrane</keyword>
<keyword evidence="3" id="KW-0472">Membrane</keyword>
<keyword evidence="3" id="KW-1133">Transmembrane helix</keyword>
<gene>
    <name evidence="4" type="ORF">ACFHYO_02855</name>
</gene>
<accession>A0ABV6T324</accession>
<sequence length="405" mass="43978">MRQLNSGETMPADALDPTAAMIAAIPPEECAAVAGEPLPEGDQLTARTENLKSGARPSSVGETVLFTSVRNEATFLIEWIAYHKVIGFERIIVFANASDDGTEALLEALAAAGEVEYYFHTPPERVSAQGNAARIAKQRRLIPDGAWTIWLDADEFLNVRVGAGMVGDLIARLGDAQGILINWRLFGDAGRATFGGRHISAAFSRASLRREMLNTQVKTLFRWGGACPGFAPLSFHRPAIDPSSAGDGAMFLNGRGGPLSDDPENRTWLAGANSRSNCTVPVADRGHALAQINHYCVRSPEYFLLKRRRGSGTNRFRSAGQLRWRQTNQFYRRHNRNDVEETSILRHEAATTAEMARLRALPGVATAEIEALHRTAAMIAAIPPEEFAALVGEPLPKAAVPRSAT</sequence>
<dbReference type="EMBL" id="JBHMQU010000011">
    <property type="protein sequence ID" value="MFC0811052.1"/>
    <property type="molecule type" value="Genomic_DNA"/>
</dbReference>
<evidence type="ECO:0000313" key="4">
    <source>
        <dbReference type="EMBL" id="MFC0811052.1"/>
    </source>
</evidence>
<name>A0ABV6T324_9RHOB</name>
<comment type="caution">
    <text evidence="4">The sequence shown here is derived from an EMBL/GenBank/DDBJ whole genome shotgun (WGS) entry which is preliminary data.</text>
</comment>
<keyword evidence="4" id="KW-0808">Transferase</keyword>
<evidence type="ECO:0000256" key="3">
    <source>
        <dbReference type="ARBA" id="ARBA00022989"/>
    </source>
</evidence>